<evidence type="ECO:0000256" key="1">
    <source>
        <dbReference type="SAM" id="MobiDB-lite"/>
    </source>
</evidence>
<gene>
    <name evidence="2" type="ORF">E2C01_037697</name>
</gene>
<name>A0A5B7FFA0_PORTR</name>
<sequence length="128" mass="14249">MILDPDEFYGNVLPNDLEGSSNFLLHGNEFWQSTANTASTSPTGGTGGGKDIGGGGKDKSGREKRSEDSDSFLDEEIIDVKDGEREREFTYNFATGNELHGWCPVRLNPFIILFFKTMDISCSHYTLW</sequence>
<protein>
    <submittedName>
        <fullName evidence="2">Uncharacterized protein</fullName>
    </submittedName>
</protein>
<feature type="compositionally biased region" description="Basic and acidic residues" evidence="1">
    <location>
        <begin position="56"/>
        <end position="68"/>
    </location>
</feature>
<proteinExistence type="predicted"/>
<evidence type="ECO:0000313" key="2">
    <source>
        <dbReference type="EMBL" id="MPC44036.1"/>
    </source>
</evidence>
<keyword evidence="3" id="KW-1185">Reference proteome</keyword>
<feature type="region of interest" description="Disordered" evidence="1">
    <location>
        <begin position="34"/>
        <end position="77"/>
    </location>
</feature>
<comment type="caution">
    <text evidence="2">The sequence shown here is derived from an EMBL/GenBank/DDBJ whole genome shotgun (WGS) entry which is preliminary data.</text>
</comment>
<evidence type="ECO:0000313" key="3">
    <source>
        <dbReference type="Proteomes" id="UP000324222"/>
    </source>
</evidence>
<organism evidence="2 3">
    <name type="scientific">Portunus trituberculatus</name>
    <name type="common">Swimming crab</name>
    <name type="synonym">Neptunus trituberculatus</name>
    <dbReference type="NCBI Taxonomy" id="210409"/>
    <lineage>
        <taxon>Eukaryota</taxon>
        <taxon>Metazoa</taxon>
        <taxon>Ecdysozoa</taxon>
        <taxon>Arthropoda</taxon>
        <taxon>Crustacea</taxon>
        <taxon>Multicrustacea</taxon>
        <taxon>Malacostraca</taxon>
        <taxon>Eumalacostraca</taxon>
        <taxon>Eucarida</taxon>
        <taxon>Decapoda</taxon>
        <taxon>Pleocyemata</taxon>
        <taxon>Brachyura</taxon>
        <taxon>Eubrachyura</taxon>
        <taxon>Portunoidea</taxon>
        <taxon>Portunidae</taxon>
        <taxon>Portuninae</taxon>
        <taxon>Portunus</taxon>
    </lineage>
</organism>
<dbReference type="EMBL" id="VSRR010006093">
    <property type="protein sequence ID" value="MPC44036.1"/>
    <property type="molecule type" value="Genomic_DNA"/>
</dbReference>
<reference evidence="2 3" key="1">
    <citation type="submission" date="2019-05" db="EMBL/GenBank/DDBJ databases">
        <title>Another draft genome of Portunus trituberculatus and its Hox gene families provides insights of decapod evolution.</title>
        <authorList>
            <person name="Jeong J.-H."/>
            <person name="Song I."/>
            <person name="Kim S."/>
            <person name="Choi T."/>
            <person name="Kim D."/>
            <person name="Ryu S."/>
            <person name="Kim W."/>
        </authorList>
    </citation>
    <scope>NUCLEOTIDE SEQUENCE [LARGE SCALE GENOMIC DNA]</scope>
    <source>
        <tissue evidence="2">Muscle</tissue>
    </source>
</reference>
<feature type="compositionally biased region" description="Gly residues" evidence="1">
    <location>
        <begin position="44"/>
        <end position="55"/>
    </location>
</feature>
<accession>A0A5B7FFA0</accession>
<dbReference type="AlphaFoldDB" id="A0A5B7FFA0"/>
<dbReference type="Proteomes" id="UP000324222">
    <property type="component" value="Unassembled WGS sequence"/>
</dbReference>